<name>A0A553BPD4_9FLAO</name>
<dbReference type="EMBL" id="VJZL01000011">
    <property type="protein sequence ID" value="TRX10114.1"/>
    <property type="molecule type" value="Genomic_DNA"/>
</dbReference>
<keyword evidence="1" id="KW-0812">Transmembrane</keyword>
<evidence type="ECO:0000313" key="5">
    <source>
        <dbReference type="Proteomes" id="UP000318669"/>
    </source>
</evidence>
<evidence type="ECO:0000313" key="2">
    <source>
        <dbReference type="EMBL" id="TRX06131.1"/>
    </source>
</evidence>
<feature type="transmembrane region" description="Helical" evidence="1">
    <location>
        <begin position="7"/>
        <end position="27"/>
    </location>
</feature>
<evidence type="ECO:0008006" key="6">
    <source>
        <dbReference type="Google" id="ProtNLM"/>
    </source>
</evidence>
<gene>
    <name evidence="3" type="ORF">FNW11_08130</name>
    <name evidence="2" type="ORF">FNW12_09305</name>
</gene>
<proteinExistence type="predicted"/>
<accession>A0A553BPD4</accession>
<dbReference type="OrthoDB" id="1375121at2"/>
<feature type="transmembrane region" description="Helical" evidence="1">
    <location>
        <begin position="47"/>
        <end position="67"/>
    </location>
</feature>
<protein>
    <recommendedName>
        <fullName evidence="6">DUF3185 domain-containing protein</fullName>
    </recommendedName>
</protein>
<evidence type="ECO:0000256" key="1">
    <source>
        <dbReference type="SAM" id="Phobius"/>
    </source>
</evidence>
<comment type="caution">
    <text evidence="3">The sequence shown here is derived from an EMBL/GenBank/DDBJ whole genome shotgun (WGS) entry which is preliminary data.</text>
</comment>
<keyword evidence="1" id="KW-0472">Membrane</keyword>
<evidence type="ECO:0000313" key="4">
    <source>
        <dbReference type="Proteomes" id="UP000318528"/>
    </source>
</evidence>
<keyword evidence="4" id="KW-1185">Reference proteome</keyword>
<dbReference type="Proteomes" id="UP000318669">
    <property type="component" value="Unassembled WGS sequence"/>
</dbReference>
<sequence length="73" mass="7940">MQTRTIGIIMTIIGVLMLLYNSFNLVTTEKVVDLGPIQINKEVNHPLEWSPIVGVVLAVVGVVLIVIGNKKSV</sequence>
<reference evidence="4 5" key="1">
    <citation type="submission" date="2019-07" db="EMBL/GenBank/DDBJ databases">
        <title>Novel species of Flavobacterium.</title>
        <authorList>
            <person name="Liu Q."/>
            <person name="Xin Y.-H."/>
        </authorList>
    </citation>
    <scope>NUCLEOTIDE SEQUENCE [LARGE SCALE GENOMIC DNA]</scope>
    <source>
        <strain evidence="2 4">GSP39</strain>
        <strain evidence="3 5">GSR22</strain>
    </source>
</reference>
<organism evidence="3 5">
    <name type="scientific">Flavobacterium gawalongense</name>
    <dbReference type="NCBI Taxonomy" id="2594432"/>
    <lineage>
        <taxon>Bacteria</taxon>
        <taxon>Pseudomonadati</taxon>
        <taxon>Bacteroidota</taxon>
        <taxon>Flavobacteriia</taxon>
        <taxon>Flavobacteriales</taxon>
        <taxon>Flavobacteriaceae</taxon>
        <taxon>Flavobacterium</taxon>
    </lineage>
</organism>
<dbReference type="RefSeq" id="WP_143387359.1">
    <property type="nucleotide sequence ID" value="NZ_VJZL01000011.1"/>
</dbReference>
<dbReference type="Proteomes" id="UP000318528">
    <property type="component" value="Unassembled WGS sequence"/>
</dbReference>
<keyword evidence="1" id="KW-1133">Transmembrane helix</keyword>
<evidence type="ECO:0000313" key="3">
    <source>
        <dbReference type="EMBL" id="TRX10114.1"/>
    </source>
</evidence>
<dbReference type="AlphaFoldDB" id="A0A553BPD4"/>
<dbReference type="EMBL" id="VJZN01000013">
    <property type="protein sequence ID" value="TRX06131.1"/>
    <property type="molecule type" value="Genomic_DNA"/>
</dbReference>